<dbReference type="SUPFAM" id="SSF55666">
    <property type="entry name" value="Ribonuclease PH domain 2-like"/>
    <property type="match status" value="1"/>
</dbReference>
<dbReference type="InterPro" id="IPR012162">
    <property type="entry name" value="PNPase"/>
</dbReference>
<evidence type="ECO:0000256" key="8">
    <source>
        <dbReference type="SAM" id="MobiDB-lite"/>
    </source>
</evidence>
<dbReference type="PROSITE" id="PS50126">
    <property type="entry name" value="S1"/>
    <property type="match status" value="1"/>
</dbReference>
<dbReference type="EMBL" id="MHKD01000017">
    <property type="protein sequence ID" value="OGY84199.1"/>
    <property type="molecule type" value="Genomic_DNA"/>
</dbReference>
<dbReference type="Gene3D" id="2.40.50.140">
    <property type="entry name" value="Nucleic acid-binding proteins"/>
    <property type="match status" value="1"/>
</dbReference>
<feature type="compositionally biased region" description="Basic and acidic residues" evidence="8">
    <location>
        <begin position="436"/>
        <end position="468"/>
    </location>
</feature>
<comment type="similarity">
    <text evidence="1">Belongs to the polyribonucleotide nucleotidyltransferase family.</text>
</comment>
<proteinExistence type="inferred from homology"/>
<evidence type="ECO:0000256" key="4">
    <source>
        <dbReference type="ARBA" id="ARBA00022695"/>
    </source>
</evidence>
<dbReference type="Pfam" id="PF01138">
    <property type="entry name" value="RNase_PH"/>
    <property type="match status" value="1"/>
</dbReference>
<accession>A0A1G2B6G0</accession>
<dbReference type="InterPro" id="IPR036612">
    <property type="entry name" value="KH_dom_type_1_sf"/>
</dbReference>
<evidence type="ECO:0000313" key="11">
    <source>
        <dbReference type="Proteomes" id="UP000176952"/>
    </source>
</evidence>
<keyword evidence="3 10" id="KW-0808">Transferase</keyword>
<dbReference type="Gene3D" id="3.30.230.70">
    <property type="entry name" value="GHMP Kinase, N-terminal domain"/>
    <property type="match status" value="1"/>
</dbReference>
<evidence type="ECO:0000259" key="9">
    <source>
        <dbReference type="PROSITE" id="PS50126"/>
    </source>
</evidence>
<dbReference type="GO" id="GO:0006402">
    <property type="term" value="P:mRNA catabolic process"/>
    <property type="evidence" value="ECO:0007669"/>
    <property type="project" value="UniProtKB-UniRule"/>
</dbReference>
<dbReference type="PANTHER" id="PTHR11252:SF0">
    <property type="entry name" value="POLYRIBONUCLEOTIDE NUCLEOTIDYLTRANSFERASE 1, MITOCHONDRIAL"/>
    <property type="match status" value="1"/>
</dbReference>
<dbReference type="GO" id="GO:0005829">
    <property type="term" value="C:cytosol"/>
    <property type="evidence" value="ECO:0007669"/>
    <property type="project" value="TreeGrafter"/>
</dbReference>
<dbReference type="Proteomes" id="UP000176952">
    <property type="component" value="Unassembled WGS sequence"/>
</dbReference>
<dbReference type="EC" id="2.7.7.8" evidence="2 6"/>
<comment type="caution">
    <text evidence="10">The sequence shown here is derived from an EMBL/GenBank/DDBJ whole genome shotgun (WGS) entry which is preliminary data.</text>
</comment>
<dbReference type="PROSITE" id="PS50084">
    <property type="entry name" value="KH_TYPE_1"/>
    <property type="match status" value="1"/>
</dbReference>
<dbReference type="InterPro" id="IPR001247">
    <property type="entry name" value="ExoRNase_PH_dom1"/>
</dbReference>
<dbReference type="GO" id="GO:0000175">
    <property type="term" value="F:3'-5'-RNA exonuclease activity"/>
    <property type="evidence" value="ECO:0007669"/>
    <property type="project" value="TreeGrafter"/>
</dbReference>
<dbReference type="InterPro" id="IPR020568">
    <property type="entry name" value="Ribosomal_Su5_D2-typ_SF"/>
</dbReference>
<dbReference type="STRING" id="1798542.A3F54_03825"/>
<dbReference type="CDD" id="cd11364">
    <property type="entry name" value="RNase_PH_PNPase_2"/>
    <property type="match status" value="1"/>
</dbReference>
<feature type="non-terminal residue" evidence="10">
    <location>
        <position position="1"/>
    </location>
</feature>
<dbReference type="GO" id="GO:0003723">
    <property type="term" value="F:RNA binding"/>
    <property type="evidence" value="ECO:0007669"/>
    <property type="project" value="UniProtKB-UniRule"/>
</dbReference>
<dbReference type="InterPro" id="IPR027408">
    <property type="entry name" value="PNPase/RNase_PH_dom_sf"/>
</dbReference>
<name>A0A1G2B6G0_9BACT</name>
<dbReference type="SUPFAM" id="SSF50249">
    <property type="entry name" value="Nucleic acid-binding proteins"/>
    <property type="match status" value="1"/>
</dbReference>
<evidence type="ECO:0000256" key="3">
    <source>
        <dbReference type="ARBA" id="ARBA00022679"/>
    </source>
</evidence>
<dbReference type="SUPFAM" id="SSF54791">
    <property type="entry name" value="Eukaryotic type KH-domain (KH-domain type I)"/>
    <property type="match status" value="1"/>
</dbReference>
<dbReference type="InterPro" id="IPR003029">
    <property type="entry name" value="S1_domain"/>
</dbReference>
<dbReference type="SMART" id="SM00322">
    <property type="entry name" value="KH"/>
    <property type="match status" value="1"/>
</dbReference>
<protein>
    <recommendedName>
        <fullName evidence="2 6">Polyribonucleotide nucleotidyltransferase</fullName>
        <ecNumber evidence="2 6">2.7.7.8</ecNumber>
    </recommendedName>
</protein>
<gene>
    <name evidence="10" type="ORF">A3F54_03825</name>
</gene>
<feature type="region of interest" description="Disordered" evidence="8">
    <location>
        <begin position="427"/>
        <end position="468"/>
    </location>
</feature>
<keyword evidence="4" id="KW-0548">Nucleotidyltransferase</keyword>
<feature type="domain" description="S1 motif" evidence="9">
    <location>
        <begin position="349"/>
        <end position="425"/>
    </location>
</feature>
<dbReference type="GO" id="GO:0004654">
    <property type="term" value="F:polyribonucleotide nucleotidyltransferase activity"/>
    <property type="evidence" value="ECO:0007669"/>
    <property type="project" value="UniProtKB-UniRule"/>
</dbReference>
<sequence length="468" mass="50133">ALRAENAEISEAVLAYAQNEVDEAVGREAHSHVMKHDIRVDGRKTNQVRPLSSEVGLVPRAHGSGLFNRGETQVLSVVTLGGPGDKQTIDDMEGDSEKTYMHHYNFPGFSVGEVKPMRGAGRREIGHGALAEKALVPVLPKDKQVFPYTIRVVSETLSSNGSSSQASICGSSLALMDAGVPIKAPVAGIAMGLMTDPAGKAYKVLTDIQGIEDHAGDMDFKIAGTKTGITAIQLDIKLGGISLDICKDALSGAKTAREQILEVLTTTIAAPRAELSEYAPRIVSIQIDKEKIGEVIGPGGKVINKIIEETGVEIDIEEDGLVMITSTDAEMMKKAKKWVEDIVKDIQIGEVYEGEVVQIVKDRNSGSEIGAIVQLTPGKDGMVHISALSHERVPSVSSVVKVGDVVKVKVVDIDAERGRIGLSMKALTERPMNMPPDDRSDDRGPRRPRGDDRRGGGFSRGGDRGPRR</sequence>
<evidence type="ECO:0000256" key="7">
    <source>
        <dbReference type="PROSITE-ProRule" id="PRU00117"/>
    </source>
</evidence>
<dbReference type="NCBIfam" id="NF008805">
    <property type="entry name" value="PRK11824.1"/>
    <property type="match status" value="1"/>
</dbReference>
<evidence type="ECO:0000256" key="6">
    <source>
        <dbReference type="NCBIfam" id="TIGR03591"/>
    </source>
</evidence>
<dbReference type="NCBIfam" id="TIGR03591">
    <property type="entry name" value="polynuc_phos"/>
    <property type="match status" value="1"/>
</dbReference>
<dbReference type="SMART" id="SM00316">
    <property type="entry name" value="S1"/>
    <property type="match status" value="1"/>
</dbReference>
<reference evidence="10 11" key="1">
    <citation type="journal article" date="2016" name="Nat. Commun.">
        <title>Thousands of microbial genomes shed light on interconnected biogeochemical processes in an aquifer system.</title>
        <authorList>
            <person name="Anantharaman K."/>
            <person name="Brown C.T."/>
            <person name="Hug L.A."/>
            <person name="Sharon I."/>
            <person name="Castelle C.J."/>
            <person name="Probst A.J."/>
            <person name="Thomas B.C."/>
            <person name="Singh A."/>
            <person name="Wilkins M.J."/>
            <person name="Karaoz U."/>
            <person name="Brodie E.L."/>
            <person name="Williams K.H."/>
            <person name="Hubbard S.S."/>
            <person name="Banfield J.F."/>
        </authorList>
    </citation>
    <scope>NUCLEOTIDE SEQUENCE [LARGE SCALE GENOMIC DNA]</scope>
</reference>
<evidence type="ECO:0000256" key="5">
    <source>
        <dbReference type="ARBA" id="ARBA00022884"/>
    </source>
</evidence>
<dbReference type="InterPro" id="IPR012340">
    <property type="entry name" value="NA-bd_OB-fold"/>
</dbReference>
<keyword evidence="5 7" id="KW-0694">RNA-binding</keyword>
<dbReference type="PANTHER" id="PTHR11252">
    <property type="entry name" value="POLYRIBONUCLEOTIDE NUCLEOTIDYLTRANSFERASE"/>
    <property type="match status" value="1"/>
</dbReference>
<dbReference type="Pfam" id="PF00575">
    <property type="entry name" value="S1"/>
    <property type="match status" value="1"/>
</dbReference>
<dbReference type="InterPro" id="IPR004087">
    <property type="entry name" value="KH_dom"/>
</dbReference>
<dbReference type="SUPFAM" id="SSF54211">
    <property type="entry name" value="Ribosomal protein S5 domain 2-like"/>
    <property type="match status" value="1"/>
</dbReference>
<evidence type="ECO:0000313" key="10">
    <source>
        <dbReference type="EMBL" id="OGY84199.1"/>
    </source>
</evidence>
<evidence type="ECO:0000256" key="2">
    <source>
        <dbReference type="ARBA" id="ARBA00012416"/>
    </source>
</evidence>
<dbReference type="InterPro" id="IPR004088">
    <property type="entry name" value="KH_dom_type_1"/>
</dbReference>
<dbReference type="InterPro" id="IPR036345">
    <property type="entry name" value="ExoRNase_PH_dom2_sf"/>
</dbReference>
<dbReference type="FunFam" id="3.30.1370.10:FF:000001">
    <property type="entry name" value="Polyribonucleotide nucleotidyltransferase"/>
    <property type="match status" value="1"/>
</dbReference>
<organism evidence="10 11">
    <name type="scientific">Candidatus Kerfeldbacteria bacterium RIFCSPHIGHO2_12_FULL_48_17</name>
    <dbReference type="NCBI Taxonomy" id="1798542"/>
    <lineage>
        <taxon>Bacteria</taxon>
        <taxon>Candidatus Kerfeldiibacteriota</taxon>
    </lineage>
</organism>
<dbReference type="CDD" id="cd02393">
    <property type="entry name" value="KH-I_PNPase"/>
    <property type="match status" value="1"/>
</dbReference>
<evidence type="ECO:0000256" key="1">
    <source>
        <dbReference type="ARBA" id="ARBA00007404"/>
    </source>
</evidence>
<dbReference type="Gene3D" id="3.30.1370.10">
    <property type="entry name" value="K Homology domain, type 1"/>
    <property type="match status" value="1"/>
</dbReference>
<dbReference type="AlphaFoldDB" id="A0A1G2B6G0"/>
<dbReference type="Pfam" id="PF00013">
    <property type="entry name" value="KH_1"/>
    <property type="match status" value="1"/>
</dbReference>